<dbReference type="PROSITE" id="PS50853">
    <property type="entry name" value="FN3"/>
    <property type="match status" value="2"/>
</dbReference>
<dbReference type="SMART" id="SM00060">
    <property type="entry name" value="FN3"/>
    <property type="match status" value="2"/>
</dbReference>
<sequence length="731" mass="77845">MAYDSSISAPYSGRPAFNLYLYVRRDQTDVANNRSSYAWALYARNPNRSKQTYALDCFNWSVWINGQIFNGCHNLDFRSGTDMLALGSGTTGWFGHDGNGYLNVTFDTWHGPASVFGTADPASATFSADRIPRTPATPSTPSVSNVTAQGMTLSWSIPDNRGAAIDSMLLRRYPTTDTTSTDYVDYPNAGNVTSRVITDLNPATAYTWVVYARNAVGYSGQSGARTVSTLPATPPGMTVQPSLSGQQAVVTLTPPSGSSGVTSYDVEYRLVGAAASSVNGSSPLTVSGLTPGKSYEWRARAKYGSVNSPWTDWETYFQPNPNTSPGQYFDGSSADTSDVDFQWVGAANNSVSRAVGKKVTGWRDFAAAAEVSGGTGAMYRVTGAVGRYPDGEPSGAYAARYTFFRDATAAGFRGGTENSAAGRAAVNEGGVYYGSMYAQPSRAQRLAASITWVNGSTGARTRVVGPAQVVPANTRVRLAVVGEAPADGYATVEVVDVAGDGWSLWRGGDGLLLDAAMLTIGSQFPYFDGDAPDTGRYEYSWLGTANASASARTTLAAAEIDPLEDPDCPAPPSPPTPPAIVDDCITEVGTWRRYWVQVTQTEVARWLATIPTLTLTTGSQPAREVRVRYYENPDNLAPQDFTPTEWSAEQIVRYLPPNTVLTIDGVSERARASVAGGDWIAADHLIYGTGGGPATWPVLACGVGYLISLDVPLDANLGNLTTDLALTKRML</sequence>
<dbReference type="PANTHER" id="PTHR46957">
    <property type="entry name" value="CYTOKINE RECEPTOR"/>
    <property type="match status" value="1"/>
</dbReference>
<dbReference type="Gene3D" id="2.60.40.10">
    <property type="entry name" value="Immunoglobulins"/>
    <property type="match status" value="2"/>
</dbReference>
<organism evidence="2 3">
    <name type="scientific">Microbacterium phage MO526</name>
    <dbReference type="NCBI Taxonomy" id="3108092"/>
    <lineage>
        <taxon>Viruses</taxon>
        <taxon>Duplodnaviria</taxon>
        <taxon>Heunggongvirae</taxon>
        <taxon>Uroviricota</taxon>
        <taxon>Caudoviricetes</taxon>
        <taxon>Kutznervirinae</taxon>
        <taxon>Kozievirus</taxon>
        <taxon>Kozievirus MO526</taxon>
    </lineage>
</organism>
<name>A0ABZ0ZYJ0_9CAUD</name>
<evidence type="ECO:0000313" key="2">
    <source>
        <dbReference type="EMBL" id="WQY99829.1"/>
    </source>
</evidence>
<dbReference type="PANTHER" id="PTHR46957:SF3">
    <property type="entry name" value="CYTOKINE RECEPTOR"/>
    <property type="match status" value="1"/>
</dbReference>
<keyword evidence="3" id="KW-1185">Reference proteome</keyword>
<dbReference type="InterPro" id="IPR003961">
    <property type="entry name" value="FN3_dom"/>
</dbReference>
<dbReference type="Pfam" id="PF00041">
    <property type="entry name" value="fn3"/>
    <property type="match status" value="2"/>
</dbReference>
<dbReference type="CDD" id="cd00063">
    <property type="entry name" value="FN3"/>
    <property type="match status" value="2"/>
</dbReference>
<dbReference type="Proteomes" id="UP001325719">
    <property type="component" value="Segment"/>
</dbReference>
<feature type="domain" description="Fibronectin type-III" evidence="1">
    <location>
        <begin position="137"/>
        <end position="232"/>
    </location>
</feature>
<evidence type="ECO:0000313" key="3">
    <source>
        <dbReference type="Proteomes" id="UP001325719"/>
    </source>
</evidence>
<dbReference type="InterPro" id="IPR050713">
    <property type="entry name" value="RTP_Phos/Ushers"/>
</dbReference>
<protein>
    <submittedName>
        <fullName evidence="2">Fibronectin type III domain protein</fullName>
    </submittedName>
</protein>
<dbReference type="InterPro" id="IPR013783">
    <property type="entry name" value="Ig-like_fold"/>
</dbReference>
<proteinExistence type="predicted"/>
<dbReference type="EMBL" id="OR941552">
    <property type="protein sequence ID" value="WQY99829.1"/>
    <property type="molecule type" value="Genomic_DNA"/>
</dbReference>
<evidence type="ECO:0000259" key="1">
    <source>
        <dbReference type="PROSITE" id="PS50853"/>
    </source>
</evidence>
<feature type="domain" description="Fibronectin type-III" evidence="1">
    <location>
        <begin position="234"/>
        <end position="322"/>
    </location>
</feature>
<reference evidence="2 3" key="1">
    <citation type="submission" date="2023-12" db="EMBL/GenBank/DDBJ databases">
        <authorList>
            <person name="Wang F."/>
            <person name="Yu X."/>
            <person name="Gao C."/>
        </authorList>
    </citation>
    <scope>NUCLEOTIDE SEQUENCE [LARGE SCALE GENOMIC DNA]</scope>
</reference>
<accession>A0ABZ0ZYJ0</accession>
<dbReference type="SUPFAM" id="SSF49265">
    <property type="entry name" value="Fibronectin type III"/>
    <property type="match status" value="1"/>
</dbReference>
<dbReference type="InterPro" id="IPR036116">
    <property type="entry name" value="FN3_sf"/>
</dbReference>